<feature type="domain" description="AAA" evidence="1">
    <location>
        <begin position="17"/>
        <end position="186"/>
    </location>
</feature>
<reference evidence="2" key="1">
    <citation type="journal article" date="2021" name="mSystems">
        <title>Bacteria and Archaea Synergistically Convert Glycine Betaine to Biogenic Methane in the Formosa Cold Seep of the South China Sea.</title>
        <authorList>
            <person name="Li L."/>
            <person name="Zhang W."/>
            <person name="Zhang S."/>
            <person name="Song L."/>
            <person name="Sun Q."/>
            <person name="Zhang H."/>
            <person name="Xiang H."/>
            <person name="Dong X."/>
        </authorList>
    </citation>
    <scope>NUCLEOTIDE SEQUENCE</scope>
    <source>
        <strain evidence="2">ZWT</strain>
    </source>
</reference>
<proteinExistence type="predicted"/>
<evidence type="ECO:0000313" key="2">
    <source>
        <dbReference type="EMBL" id="MCM1988187.1"/>
    </source>
</evidence>
<dbReference type="Pfam" id="PF13614">
    <property type="entry name" value="AAA_31"/>
    <property type="match status" value="1"/>
</dbReference>
<dbReference type="InterPro" id="IPR050625">
    <property type="entry name" value="ParA/MinD_ATPase"/>
</dbReference>
<reference evidence="2" key="2">
    <citation type="submission" date="2021-04" db="EMBL/GenBank/DDBJ databases">
        <authorList>
            <person name="Dong X."/>
        </authorList>
    </citation>
    <scope>NUCLEOTIDE SEQUENCE</scope>
    <source>
        <strain evidence="2">ZWT</strain>
    </source>
</reference>
<dbReference type="GO" id="GO:0005829">
    <property type="term" value="C:cytosol"/>
    <property type="evidence" value="ECO:0007669"/>
    <property type="project" value="TreeGrafter"/>
</dbReference>
<dbReference type="GO" id="GO:0016887">
    <property type="term" value="F:ATP hydrolysis activity"/>
    <property type="evidence" value="ECO:0007669"/>
    <property type="project" value="TreeGrafter"/>
</dbReference>
<dbReference type="Proteomes" id="UP001056429">
    <property type="component" value="Unassembled WGS sequence"/>
</dbReference>
<dbReference type="GO" id="GO:0005524">
    <property type="term" value="F:ATP binding"/>
    <property type="evidence" value="ECO:0007669"/>
    <property type="project" value="TreeGrafter"/>
</dbReference>
<dbReference type="PANTHER" id="PTHR43384">
    <property type="entry name" value="SEPTUM SITE-DETERMINING PROTEIN MIND HOMOLOG, CHLOROPLASTIC-RELATED"/>
    <property type="match status" value="1"/>
</dbReference>
<dbReference type="InterPro" id="IPR027417">
    <property type="entry name" value="P-loop_NTPase"/>
</dbReference>
<name>A0A9J6NV99_9CLOT</name>
<dbReference type="InterPro" id="IPR025669">
    <property type="entry name" value="AAA_dom"/>
</dbReference>
<sequence length="280" mass="31348">MDVNEIIHETTERKKGEMIVFASAKGGVGKTIISVNIAVALAKKGFSTCILDANFQFGDVNLALDIQPKLTISDVIHDVESLNSDMLANYLQKHESGVKILSAPLKPEYADLITTTAIETICDKILEENGFLIVDLSSGLSEHNISFMEKADKIMLITDLEMAALKNTKTMLKTIKALELEEKTKIIINRGDMESVIKFKDIKNILNIEDLYFISDNFKVVSKSFNIGIPFVISKPKEKISNEIVNLATQFYRSNSLLKGRRRRGRRKKTGLFGVFKKSK</sequence>
<dbReference type="SUPFAM" id="SSF52540">
    <property type="entry name" value="P-loop containing nucleoside triphosphate hydrolases"/>
    <property type="match status" value="1"/>
</dbReference>
<evidence type="ECO:0000259" key="1">
    <source>
        <dbReference type="Pfam" id="PF13614"/>
    </source>
</evidence>
<protein>
    <submittedName>
        <fullName evidence="2">P-loop NTPase</fullName>
    </submittedName>
</protein>
<dbReference type="EMBL" id="JAGSOJ010000001">
    <property type="protein sequence ID" value="MCM1988187.1"/>
    <property type="molecule type" value="Genomic_DNA"/>
</dbReference>
<gene>
    <name evidence="2" type="ORF">KDK92_00430</name>
</gene>
<accession>A0A9J6NV99</accession>
<dbReference type="RefSeq" id="WP_250857032.1">
    <property type="nucleotide sequence ID" value="NZ_JAGSOJ010000001.1"/>
</dbReference>
<dbReference type="GO" id="GO:0009898">
    <property type="term" value="C:cytoplasmic side of plasma membrane"/>
    <property type="evidence" value="ECO:0007669"/>
    <property type="project" value="TreeGrafter"/>
</dbReference>
<dbReference type="GO" id="GO:0051782">
    <property type="term" value="P:negative regulation of cell division"/>
    <property type="evidence" value="ECO:0007669"/>
    <property type="project" value="TreeGrafter"/>
</dbReference>
<organism evidence="2 3">
    <name type="scientific">Oceanirhabdus seepicola</name>
    <dbReference type="NCBI Taxonomy" id="2828781"/>
    <lineage>
        <taxon>Bacteria</taxon>
        <taxon>Bacillati</taxon>
        <taxon>Bacillota</taxon>
        <taxon>Clostridia</taxon>
        <taxon>Eubacteriales</taxon>
        <taxon>Clostridiaceae</taxon>
        <taxon>Oceanirhabdus</taxon>
    </lineage>
</organism>
<keyword evidence="3" id="KW-1185">Reference proteome</keyword>
<dbReference type="PANTHER" id="PTHR43384:SF13">
    <property type="entry name" value="SLR0110 PROTEIN"/>
    <property type="match status" value="1"/>
</dbReference>
<evidence type="ECO:0000313" key="3">
    <source>
        <dbReference type="Proteomes" id="UP001056429"/>
    </source>
</evidence>
<dbReference type="Gene3D" id="3.40.50.300">
    <property type="entry name" value="P-loop containing nucleotide triphosphate hydrolases"/>
    <property type="match status" value="1"/>
</dbReference>
<comment type="caution">
    <text evidence="2">The sequence shown here is derived from an EMBL/GenBank/DDBJ whole genome shotgun (WGS) entry which is preliminary data.</text>
</comment>
<dbReference type="AlphaFoldDB" id="A0A9J6NV99"/>